<evidence type="ECO:0000313" key="2">
    <source>
        <dbReference type="Proteomes" id="UP000242450"/>
    </source>
</evidence>
<reference evidence="1 2" key="1">
    <citation type="journal article" date="2018" name="Mol. Genet. Genomics">
        <title>The red deer Cervus elaphus genome CerEla1.0: sequencing, annotating, genes, and chromosomes.</title>
        <authorList>
            <person name="Bana N.A."/>
            <person name="Nyiri A."/>
            <person name="Nagy J."/>
            <person name="Frank K."/>
            <person name="Nagy T."/>
            <person name="Steger V."/>
            <person name="Schiller M."/>
            <person name="Lakatos P."/>
            <person name="Sugar L."/>
            <person name="Horn P."/>
            <person name="Barta E."/>
            <person name="Orosz L."/>
        </authorList>
    </citation>
    <scope>NUCLEOTIDE SEQUENCE [LARGE SCALE GENOMIC DNA]</scope>
    <source>
        <strain evidence="1">Hungarian</strain>
    </source>
</reference>
<gene>
    <name evidence="1" type="ORF">Celaphus_00008142</name>
</gene>
<dbReference type="GO" id="GO:0030488">
    <property type="term" value="P:tRNA methylation"/>
    <property type="evidence" value="ECO:0007669"/>
    <property type="project" value="TreeGrafter"/>
</dbReference>
<dbReference type="AlphaFoldDB" id="A0A212CPI4"/>
<name>A0A212CPI4_CEREH</name>
<evidence type="ECO:0000313" key="1">
    <source>
        <dbReference type="EMBL" id="OWK07958.1"/>
    </source>
</evidence>
<dbReference type="PANTHER" id="PTHR12029:SF11">
    <property type="entry name" value="METHYLTRANSFERASE TARBP1-RELATED"/>
    <property type="match status" value="1"/>
</dbReference>
<dbReference type="EMBL" id="MKHE01000015">
    <property type="protein sequence ID" value="OWK07958.1"/>
    <property type="molecule type" value="Genomic_DNA"/>
</dbReference>
<keyword evidence="2" id="KW-1185">Reference proteome</keyword>
<dbReference type="PANTHER" id="PTHR12029">
    <property type="entry name" value="RNA METHYLTRANSFERASE"/>
    <property type="match status" value="1"/>
</dbReference>
<proteinExistence type="predicted"/>
<organism evidence="1 2">
    <name type="scientific">Cervus elaphus hippelaphus</name>
    <name type="common">European red deer</name>
    <dbReference type="NCBI Taxonomy" id="46360"/>
    <lineage>
        <taxon>Eukaryota</taxon>
        <taxon>Metazoa</taxon>
        <taxon>Chordata</taxon>
        <taxon>Craniata</taxon>
        <taxon>Vertebrata</taxon>
        <taxon>Euteleostomi</taxon>
        <taxon>Mammalia</taxon>
        <taxon>Eutheria</taxon>
        <taxon>Laurasiatheria</taxon>
        <taxon>Artiodactyla</taxon>
        <taxon>Ruminantia</taxon>
        <taxon>Pecora</taxon>
        <taxon>Cervidae</taxon>
        <taxon>Cervinae</taxon>
        <taxon>Cervus</taxon>
    </lineage>
</organism>
<dbReference type="Proteomes" id="UP000242450">
    <property type="component" value="Chromosome 15"/>
</dbReference>
<accession>A0A212CPI4</accession>
<sequence length="552" mass="63044">MDHGQQARSRKGGHEIPTDWNSCPYWLQKVVPFPPQEPTLGRQIQRAVSMAALAMVCEVISQKPELQLDSLDVGPPETFISSLQLNQTLQKPHTEEESSFFEESSSSQGWGKIVAQYIHDQWVCLSFLLRKCHTLTPASEGEVLEPTLPAVAMAVRTLQSALEALTLLPSEQVLPVFRCMRILVPKIMYRIIEMSAIKTGVFNILISYCCRSWVVSASNVSLSIAKNYSELVLEACIFGTVFRRDQRLIQDVQTFIENLGHECAANVVIENTKREDHYVRVCAVKFLCLLDGSNMSHKLFMEDLAIKLLDKDELVSKSRTRYYVNSQQHRVKNRIWQILLVLFPKFDQDFLNKIIDKIFQAGFINNQASIKYFIEWIIILILHKFPQFLPKFWNCFSYGEENLKTSICTFLSVLSHLDIITENILEKRSVCGGVGGARSSGACGEASVVPSRSSFSSAKKNWQRIQEHFFFTAFHPLKDYCLETIFYILPRLSGLIEDEWIAIGKFTRFTDIPLDAGFQWYLSTTQLCELKPGDWSQQDIGKDFCFLFPPVV</sequence>
<dbReference type="OrthoDB" id="241340at2759"/>
<protein>
    <submittedName>
        <fullName evidence="1">Uncharacterized protein</fullName>
    </submittedName>
</protein>
<comment type="caution">
    <text evidence="1">The sequence shown here is derived from an EMBL/GenBank/DDBJ whole genome shotgun (WGS) entry which is preliminary data.</text>
</comment>
<dbReference type="GO" id="GO:0016423">
    <property type="term" value="F:tRNA (guanine) methyltransferase activity"/>
    <property type="evidence" value="ECO:0007669"/>
    <property type="project" value="TreeGrafter"/>
</dbReference>
<dbReference type="InterPro" id="IPR045330">
    <property type="entry name" value="TRM3/TARBP1"/>
</dbReference>